<dbReference type="NCBIfam" id="NF045665">
    <property type="entry name" value="NTPtran_DVU1551"/>
    <property type="match status" value="1"/>
</dbReference>
<dbReference type="SUPFAM" id="SSF53448">
    <property type="entry name" value="Nucleotide-diphospho-sugar transferases"/>
    <property type="match status" value="1"/>
</dbReference>
<evidence type="ECO:0000313" key="4">
    <source>
        <dbReference type="Proteomes" id="UP000293296"/>
    </source>
</evidence>
<evidence type="ECO:0000259" key="2">
    <source>
        <dbReference type="SMART" id="SM00471"/>
    </source>
</evidence>
<dbReference type="Pfam" id="PF12804">
    <property type="entry name" value="NTP_transf_3"/>
    <property type="match status" value="1"/>
</dbReference>
<dbReference type="OrthoDB" id="9779263at2"/>
<dbReference type="Proteomes" id="UP000293296">
    <property type="component" value="Chromosome"/>
</dbReference>
<dbReference type="RefSeq" id="WP_129348594.1">
    <property type="nucleotide sequence ID" value="NZ_CP026538.1"/>
</dbReference>
<dbReference type="InterPro" id="IPR029044">
    <property type="entry name" value="Nucleotide-diphossugar_trans"/>
</dbReference>
<dbReference type="InterPro" id="IPR003607">
    <property type="entry name" value="HD/PDEase_dom"/>
</dbReference>
<feature type="domain" description="HD/PDEase" evidence="2">
    <location>
        <begin position="256"/>
        <end position="364"/>
    </location>
</feature>
<dbReference type="EMBL" id="CP026538">
    <property type="protein sequence ID" value="QAZ65866.1"/>
    <property type="molecule type" value="Genomic_DNA"/>
</dbReference>
<dbReference type="Pfam" id="PF01966">
    <property type="entry name" value="HD"/>
    <property type="match status" value="1"/>
</dbReference>
<gene>
    <name evidence="3" type="ORF">C3Y92_00865</name>
</gene>
<accession>A0A4P6HHA8</accession>
<dbReference type="AlphaFoldDB" id="A0A4P6HHA8"/>
<dbReference type="InterPro" id="IPR025877">
    <property type="entry name" value="MobA-like_NTP_Trfase"/>
</dbReference>
<dbReference type="CDD" id="cd04182">
    <property type="entry name" value="GT_2_like_f"/>
    <property type="match status" value="1"/>
</dbReference>
<dbReference type="Gene3D" id="3.90.550.10">
    <property type="entry name" value="Spore Coat Polysaccharide Biosynthesis Protein SpsA, Chain A"/>
    <property type="match status" value="1"/>
</dbReference>
<dbReference type="KEGG" id="dcb:C3Y92_00865"/>
<dbReference type="SUPFAM" id="SSF109604">
    <property type="entry name" value="HD-domain/PDEase-like"/>
    <property type="match status" value="1"/>
</dbReference>
<reference evidence="3 4" key="1">
    <citation type="submission" date="2018-02" db="EMBL/GenBank/DDBJ databases">
        <title>Genome sequence of Desulfovibrio carbinolicus DSM 3852.</title>
        <authorList>
            <person name="Wilbanks E."/>
            <person name="Skennerton C.T."/>
            <person name="Orphan V.J."/>
        </authorList>
    </citation>
    <scope>NUCLEOTIDE SEQUENCE [LARGE SCALE GENOMIC DNA]</scope>
    <source>
        <strain evidence="3 4">DSM 3852</strain>
    </source>
</reference>
<keyword evidence="3" id="KW-0378">Hydrolase</keyword>
<feature type="region of interest" description="Disordered" evidence="1">
    <location>
        <begin position="1"/>
        <end position="41"/>
    </location>
</feature>
<dbReference type="Gene3D" id="1.10.3210.10">
    <property type="entry name" value="Hypothetical protein af1432"/>
    <property type="match status" value="1"/>
</dbReference>
<evidence type="ECO:0000313" key="3">
    <source>
        <dbReference type="EMBL" id="QAZ65866.1"/>
    </source>
</evidence>
<dbReference type="GO" id="GO:0016787">
    <property type="term" value="F:hydrolase activity"/>
    <property type="evidence" value="ECO:0007669"/>
    <property type="project" value="UniProtKB-KW"/>
</dbReference>
<dbReference type="PANTHER" id="PTHR43777:SF1">
    <property type="entry name" value="MOLYBDENUM COFACTOR CYTIDYLYLTRANSFERASE"/>
    <property type="match status" value="1"/>
</dbReference>
<sequence length="419" mass="43918">MPERPEAKQPASGVADARPSRDPAPDVRPDGRPGPISAPPRPDACAVILAAGLSSRMAGPLKPVLPLAGKTPLSRLADTFRQAGLTDILVAGGHRQAEVAAEAERLGLRFIHNPYYATGMFSTVKAALAAVPESCRRLILTPADIPLFRPATVARLLARAEAPDAPPVLYPTFGGERGHPLCLDAALLPAVLAYGGDDGLRAALAPFPQVGVAVPDELVLADMDTPADHARLDARAARLGIPTVAEAEALLATQAVPPQGLAHARGVAAVALGLARSLNDAGAALDLELVEAAALLHDVAKGRPHHEQAGGELLFSLGFDQAAAIVAAHRDIELSPHQPVTEREIVYLADKFVHGRQLVPVAVRFGQKLDLFAHDPQALAAITRRRQNALTVLARVEAGLSRPLPDILADTGLTWEVLP</sequence>
<dbReference type="PANTHER" id="PTHR43777">
    <property type="entry name" value="MOLYBDENUM COFACTOR CYTIDYLYLTRANSFERASE"/>
    <property type="match status" value="1"/>
</dbReference>
<proteinExistence type="predicted"/>
<name>A0A4P6HHA8_9BACT</name>
<organism evidence="3 4">
    <name type="scientific">Solidesulfovibrio carbinolicus</name>
    <dbReference type="NCBI Taxonomy" id="296842"/>
    <lineage>
        <taxon>Bacteria</taxon>
        <taxon>Pseudomonadati</taxon>
        <taxon>Thermodesulfobacteriota</taxon>
        <taxon>Desulfovibrionia</taxon>
        <taxon>Desulfovibrionales</taxon>
        <taxon>Desulfovibrionaceae</taxon>
        <taxon>Solidesulfovibrio</taxon>
    </lineage>
</organism>
<keyword evidence="4" id="KW-1185">Reference proteome</keyword>
<dbReference type="InterPro" id="IPR054703">
    <property type="entry name" value="Mop-rel"/>
</dbReference>
<evidence type="ECO:0000256" key="1">
    <source>
        <dbReference type="SAM" id="MobiDB-lite"/>
    </source>
</evidence>
<dbReference type="InterPro" id="IPR006674">
    <property type="entry name" value="HD_domain"/>
</dbReference>
<dbReference type="SMART" id="SM00471">
    <property type="entry name" value="HDc"/>
    <property type="match status" value="1"/>
</dbReference>
<dbReference type="CDD" id="cd00077">
    <property type="entry name" value="HDc"/>
    <property type="match status" value="1"/>
</dbReference>
<feature type="compositionally biased region" description="Basic and acidic residues" evidence="1">
    <location>
        <begin position="18"/>
        <end position="31"/>
    </location>
</feature>
<protein>
    <submittedName>
        <fullName evidence="3">Phosphohydrolase</fullName>
    </submittedName>
</protein>
<dbReference type="GO" id="GO:0016779">
    <property type="term" value="F:nucleotidyltransferase activity"/>
    <property type="evidence" value="ECO:0007669"/>
    <property type="project" value="UniProtKB-ARBA"/>
</dbReference>